<reference evidence="2 3" key="1">
    <citation type="submission" date="2020-07" db="EMBL/GenBank/DDBJ databases">
        <title>Sequencing the genomes of 1000 actinobacteria strains.</title>
        <authorList>
            <person name="Klenk H.-P."/>
        </authorList>
    </citation>
    <scope>NUCLEOTIDE SEQUENCE [LARGE SCALE GENOMIC DNA]</scope>
    <source>
        <strain evidence="2 3">DSM 24482</strain>
    </source>
</reference>
<reference evidence="1 4" key="2">
    <citation type="submission" date="2021-01" db="EMBL/GenBank/DDBJ databases">
        <title>Whole genome shotgun sequence of Cellulomonas oligotrophica NBRC 109435.</title>
        <authorList>
            <person name="Komaki H."/>
            <person name="Tamura T."/>
        </authorList>
    </citation>
    <scope>NUCLEOTIDE SEQUENCE [LARGE SCALE GENOMIC DNA]</scope>
    <source>
        <strain evidence="1 4">NBRC 109435</strain>
    </source>
</reference>
<evidence type="ECO:0000313" key="3">
    <source>
        <dbReference type="Proteomes" id="UP000577956"/>
    </source>
</evidence>
<keyword evidence="4" id="KW-1185">Reference proteome</keyword>
<gene>
    <name evidence="2" type="ORF">BKA21_001800</name>
    <name evidence="1" type="ORF">Col01nite_35810</name>
</gene>
<comment type="caution">
    <text evidence="2">The sequence shown here is derived from an EMBL/GenBank/DDBJ whole genome shotgun (WGS) entry which is preliminary data.</text>
</comment>
<dbReference type="Proteomes" id="UP000577956">
    <property type="component" value="Unassembled WGS sequence"/>
</dbReference>
<evidence type="ECO:0000313" key="2">
    <source>
        <dbReference type="EMBL" id="NYD86251.1"/>
    </source>
</evidence>
<dbReference type="EMBL" id="BONN01000017">
    <property type="protein sequence ID" value="GIG34422.1"/>
    <property type="molecule type" value="Genomic_DNA"/>
</dbReference>
<organism evidence="2 3">
    <name type="scientific">Cellulomonas oligotrophica</name>
    <dbReference type="NCBI Taxonomy" id="931536"/>
    <lineage>
        <taxon>Bacteria</taxon>
        <taxon>Bacillati</taxon>
        <taxon>Actinomycetota</taxon>
        <taxon>Actinomycetes</taxon>
        <taxon>Micrococcales</taxon>
        <taxon>Cellulomonadaceae</taxon>
        <taxon>Cellulomonas</taxon>
    </lineage>
</organism>
<dbReference type="Proteomes" id="UP000618382">
    <property type="component" value="Unassembled WGS sequence"/>
</dbReference>
<evidence type="ECO:0000313" key="1">
    <source>
        <dbReference type="EMBL" id="GIG34422.1"/>
    </source>
</evidence>
<accession>A0A7Y9FHW9</accession>
<name>A0A7Y9FHW9_9CELL</name>
<dbReference type="RefSeq" id="WP_140457916.1">
    <property type="nucleotide sequence ID" value="NZ_BAABFI010000001.1"/>
</dbReference>
<dbReference type="EMBL" id="JACCBK010000001">
    <property type="protein sequence ID" value="NYD86251.1"/>
    <property type="molecule type" value="Genomic_DNA"/>
</dbReference>
<dbReference type="AlphaFoldDB" id="A0A7Y9FHW9"/>
<proteinExistence type="predicted"/>
<sequence length="116" mass="12817">MSEGVLLAYLYTHGRVREVFLDLVLGPWDDEADPSHRLRFSTRTGPVHDGTIGSTLVDAAPPSADDTLVGTPVARALGLTHPLLPTVWACSDSVLVDVPEVRAHLTARRRWRLPWR</sequence>
<evidence type="ECO:0000313" key="4">
    <source>
        <dbReference type="Proteomes" id="UP000618382"/>
    </source>
</evidence>
<protein>
    <submittedName>
        <fullName evidence="2">Uncharacterized protein</fullName>
    </submittedName>
</protein>